<evidence type="ECO:0000313" key="3">
    <source>
        <dbReference type="Proteomes" id="UP001292094"/>
    </source>
</evidence>
<evidence type="ECO:0000256" key="1">
    <source>
        <dbReference type="SAM" id="SignalP"/>
    </source>
</evidence>
<proteinExistence type="predicted"/>
<keyword evidence="3" id="KW-1185">Reference proteome</keyword>
<dbReference type="Proteomes" id="UP001292094">
    <property type="component" value="Unassembled WGS sequence"/>
</dbReference>
<comment type="caution">
    <text evidence="2">The sequence shown here is derived from an EMBL/GenBank/DDBJ whole genome shotgun (WGS) entry which is preliminary data.</text>
</comment>
<accession>A0AAE1QF11</accession>
<feature type="chain" id="PRO_5041972401" evidence="1">
    <location>
        <begin position="22"/>
        <end position="76"/>
    </location>
</feature>
<evidence type="ECO:0000313" key="2">
    <source>
        <dbReference type="EMBL" id="KAK4325659.1"/>
    </source>
</evidence>
<organism evidence="2 3">
    <name type="scientific">Petrolisthes manimaculis</name>
    <dbReference type="NCBI Taxonomy" id="1843537"/>
    <lineage>
        <taxon>Eukaryota</taxon>
        <taxon>Metazoa</taxon>
        <taxon>Ecdysozoa</taxon>
        <taxon>Arthropoda</taxon>
        <taxon>Crustacea</taxon>
        <taxon>Multicrustacea</taxon>
        <taxon>Malacostraca</taxon>
        <taxon>Eumalacostraca</taxon>
        <taxon>Eucarida</taxon>
        <taxon>Decapoda</taxon>
        <taxon>Pleocyemata</taxon>
        <taxon>Anomura</taxon>
        <taxon>Galatheoidea</taxon>
        <taxon>Porcellanidae</taxon>
        <taxon>Petrolisthes</taxon>
    </lineage>
</organism>
<reference evidence="2" key="1">
    <citation type="submission" date="2023-11" db="EMBL/GenBank/DDBJ databases">
        <title>Genome assemblies of two species of porcelain crab, Petrolisthes cinctipes and Petrolisthes manimaculis (Anomura: Porcellanidae).</title>
        <authorList>
            <person name="Angst P."/>
        </authorList>
    </citation>
    <scope>NUCLEOTIDE SEQUENCE</scope>
    <source>
        <strain evidence="2">PB745_02</strain>
        <tissue evidence="2">Gill</tissue>
    </source>
</reference>
<keyword evidence="1" id="KW-0732">Signal</keyword>
<sequence>MSSVVPSFLALALSLVPLLLAFVVGVNTIAMTGARDSRQTFQKVVTCYYSNWAYWRSVVLRSWDHRLSTSAGDASL</sequence>
<feature type="signal peptide" evidence="1">
    <location>
        <begin position="1"/>
        <end position="21"/>
    </location>
</feature>
<dbReference type="AlphaFoldDB" id="A0AAE1QF11"/>
<dbReference type="EMBL" id="JAWZYT010000265">
    <property type="protein sequence ID" value="KAK4325659.1"/>
    <property type="molecule type" value="Genomic_DNA"/>
</dbReference>
<name>A0AAE1QF11_9EUCA</name>
<gene>
    <name evidence="2" type="ORF">Pmani_003752</name>
</gene>
<protein>
    <submittedName>
        <fullName evidence="2">Uncharacterized protein</fullName>
    </submittedName>
</protein>